<gene>
    <name evidence="1" type="ORF">BV22DRAFT_180922</name>
</gene>
<proteinExistence type="predicted"/>
<keyword evidence="2" id="KW-1185">Reference proteome</keyword>
<protein>
    <submittedName>
        <fullName evidence="1">Uncharacterized protein</fullName>
    </submittedName>
</protein>
<name>A0ACB8BTM8_9AGAM</name>
<evidence type="ECO:0000313" key="2">
    <source>
        <dbReference type="Proteomes" id="UP000790709"/>
    </source>
</evidence>
<accession>A0ACB8BTM8</accession>
<organism evidence="1 2">
    <name type="scientific">Leucogyrophana mollusca</name>
    <dbReference type="NCBI Taxonomy" id="85980"/>
    <lineage>
        <taxon>Eukaryota</taxon>
        <taxon>Fungi</taxon>
        <taxon>Dikarya</taxon>
        <taxon>Basidiomycota</taxon>
        <taxon>Agaricomycotina</taxon>
        <taxon>Agaricomycetes</taxon>
        <taxon>Agaricomycetidae</taxon>
        <taxon>Boletales</taxon>
        <taxon>Boletales incertae sedis</taxon>
        <taxon>Leucogyrophana</taxon>
    </lineage>
</organism>
<dbReference type="Proteomes" id="UP000790709">
    <property type="component" value="Unassembled WGS sequence"/>
</dbReference>
<reference evidence="1" key="1">
    <citation type="journal article" date="2021" name="New Phytol.">
        <title>Evolutionary innovations through gain and loss of genes in the ectomycorrhizal Boletales.</title>
        <authorList>
            <person name="Wu G."/>
            <person name="Miyauchi S."/>
            <person name="Morin E."/>
            <person name="Kuo A."/>
            <person name="Drula E."/>
            <person name="Varga T."/>
            <person name="Kohler A."/>
            <person name="Feng B."/>
            <person name="Cao Y."/>
            <person name="Lipzen A."/>
            <person name="Daum C."/>
            <person name="Hundley H."/>
            <person name="Pangilinan J."/>
            <person name="Johnson J."/>
            <person name="Barry K."/>
            <person name="LaButti K."/>
            <person name="Ng V."/>
            <person name="Ahrendt S."/>
            <person name="Min B."/>
            <person name="Choi I.G."/>
            <person name="Park H."/>
            <person name="Plett J.M."/>
            <person name="Magnuson J."/>
            <person name="Spatafora J.W."/>
            <person name="Nagy L.G."/>
            <person name="Henrissat B."/>
            <person name="Grigoriev I.V."/>
            <person name="Yang Z.L."/>
            <person name="Xu J."/>
            <person name="Martin F.M."/>
        </authorList>
    </citation>
    <scope>NUCLEOTIDE SEQUENCE</scope>
    <source>
        <strain evidence="1">KUC20120723A-06</strain>
    </source>
</reference>
<dbReference type="EMBL" id="MU266349">
    <property type="protein sequence ID" value="KAH7928782.1"/>
    <property type="molecule type" value="Genomic_DNA"/>
</dbReference>
<comment type="caution">
    <text evidence="1">The sequence shown here is derived from an EMBL/GenBank/DDBJ whole genome shotgun (WGS) entry which is preliminary data.</text>
</comment>
<sequence length="134" mass="14479">MSAQLRRDENRLQTPHRPWRTLKRIIAVLLNLDSIVGTGGDGHNTFNVSTTAAVVAAGADAQVAKLGSRASNSSSGLADLLRSLHCVFALPLVISNAQIKPCNGLQHSYPTPDSGLEARLKWRERLQAPFPSEL</sequence>
<evidence type="ECO:0000313" key="1">
    <source>
        <dbReference type="EMBL" id="KAH7928782.1"/>
    </source>
</evidence>